<reference evidence="4 5" key="1">
    <citation type="submission" date="2018-07" db="EMBL/GenBank/DDBJ databases">
        <title>The complete nuclear genome of the prasinophyte Chloropicon primus (CCMP1205).</title>
        <authorList>
            <person name="Pombert J.-F."/>
            <person name="Otis C."/>
            <person name="Turmel M."/>
            <person name="Lemieux C."/>
        </authorList>
    </citation>
    <scope>NUCLEOTIDE SEQUENCE [LARGE SCALE GENOMIC DNA]</scope>
    <source>
        <strain evidence="4 5">CCMP1205</strain>
    </source>
</reference>
<dbReference type="GO" id="GO:0006446">
    <property type="term" value="P:regulation of translational initiation"/>
    <property type="evidence" value="ECO:0007669"/>
    <property type="project" value="TreeGrafter"/>
</dbReference>
<dbReference type="Gene3D" id="3.30.70.240">
    <property type="match status" value="1"/>
</dbReference>
<dbReference type="InterPro" id="IPR020568">
    <property type="entry name" value="Ribosomal_Su5_D2-typ_SF"/>
</dbReference>
<evidence type="ECO:0000313" key="3">
    <source>
        <dbReference type="EMBL" id="CAD9717203.1"/>
    </source>
</evidence>
<dbReference type="EMBL" id="HBHL01009112">
    <property type="protein sequence ID" value="CAD9717203.1"/>
    <property type="molecule type" value="Transcribed_RNA"/>
</dbReference>
<name>A0A5B8MU97_9CHLO</name>
<dbReference type="Gene3D" id="3.30.230.30">
    <property type="entry name" value="Impact, N-terminal domain"/>
    <property type="match status" value="1"/>
</dbReference>
<comment type="similarity">
    <text evidence="1">Belongs to the IMPACT family.</text>
</comment>
<protein>
    <recommendedName>
        <fullName evidence="2">Impact N-terminal domain-containing protein</fullName>
    </recommendedName>
</protein>
<dbReference type="InterPro" id="IPR001498">
    <property type="entry name" value="Impact_N"/>
</dbReference>
<dbReference type="AlphaFoldDB" id="A0A5B8MU97"/>
<evidence type="ECO:0000313" key="4">
    <source>
        <dbReference type="EMBL" id="QDZ23901.1"/>
    </source>
</evidence>
<dbReference type="EMBL" id="CP031044">
    <property type="protein sequence ID" value="QDZ23901.1"/>
    <property type="molecule type" value="Genomic_DNA"/>
</dbReference>
<keyword evidence="5" id="KW-1185">Reference proteome</keyword>
<proteinExistence type="inferred from homology"/>
<sequence length="168" mass="18397">MEFLRGEADAAASHNCFAYKIGWEQRSSDDGEPSGTAGRPILSSIEQEQLDGVCVVVTRYFGGVKLGTGGLVRAYGQSARECLKLADRVEVKPMLRRQLAVGFEDIGPVFSFLDASQDLLRRVREDAYVDEGVVVTVEMGVEAAGEVDDHLKQVTRGRVFLRDLGESK</sequence>
<dbReference type="SUPFAM" id="SSF54211">
    <property type="entry name" value="Ribosomal protein S5 domain 2-like"/>
    <property type="match status" value="1"/>
</dbReference>
<dbReference type="Pfam" id="PF01205">
    <property type="entry name" value="Impact_N"/>
    <property type="match status" value="1"/>
</dbReference>
<evidence type="ECO:0000259" key="2">
    <source>
        <dbReference type="Pfam" id="PF01205"/>
    </source>
</evidence>
<feature type="domain" description="Impact N-terminal" evidence="2">
    <location>
        <begin position="9"/>
        <end position="83"/>
    </location>
</feature>
<evidence type="ECO:0000313" key="5">
    <source>
        <dbReference type="Proteomes" id="UP000316726"/>
    </source>
</evidence>
<dbReference type="InterPro" id="IPR035647">
    <property type="entry name" value="EFG_III/V"/>
</dbReference>
<reference evidence="3" key="2">
    <citation type="submission" date="2021-01" db="EMBL/GenBank/DDBJ databases">
        <authorList>
            <person name="Corre E."/>
            <person name="Pelletier E."/>
            <person name="Niang G."/>
            <person name="Scheremetjew M."/>
            <person name="Finn R."/>
            <person name="Kale V."/>
            <person name="Holt S."/>
            <person name="Cochrane G."/>
            <person name="Meng A."/>
            <person name="Brown T."/>
            <person name="Cohen L."/>
        </authorList>
    </citation>
    <scope>NUCLEOTIDE SEQUENCE</scope>
    <source>
        <strain evidence="3">CCMP1205</strain>
    </source>
</reference>
<dbReference type="InterPro" id="IPR023582">
    <property type="entry name" value="Impact"/>
</dbReference>
<evidence type="ECO:0000256" key="1">
    <source>
        <dbReference type="ARBA" id="ARBA00007665"/>
    </source>
</evidence>
<dbReference type="STRING" id="1764295.A0A5B8MU97"/>
<accession>A0A5B8MU97</accession>
<dbReference type="PANTHER" id="PTHR16301">
    <property type="entry name" value="IMPACT-RELATED"/>
    <property type="match status" value="1"/>
</dbReference>
<dbReference type="PROSITE" id="PS00910">
    <property type="entry name" value="UPF0029"/>
    <property type="match status" value="1"/>
</dbReference>
<dbReference type="GO" id="GO:0005737">
    <property type="term" value="C:cytoplasm"/>
    <property type="evidence" value="ECO:0007669"/>
    <property type="project" value="TreeGrafter"/>
</dbReference>
<dbReference type="InterPro" id="IPR036956">
    <property type="entry name" value="Impact_N_sf"/>
</dbReference>
<dbReference type="OrthoDB" id="566296at2759"/>
<dbReference type="InterPro" id="IPR020569">
    <property type="entry name" value="UPF0029_Impact_CS"/>
</dbReference>
<gene>
    <name evidence="4" type="ORF">A3770_11p64190</name>
    <name evidence="3" type="ORF">CPRI1469_LOCUS6063</name>
</gene>
<dbReference type="SUPFAM" id="SSF54980">
    <property type="entry name" value="EF-G C-terminal domain-like"/>
    <property type="match status" value="1"/>
</dbReference>
<organism evidence="4 5">
    <name type="scientific">Chloropicon primus</name>
    <dbReference type="NCBI Taxonomy" id="1764295"/>
    <lineage>
        <taxon>Eukaryota</taxon>
        <taxon>Viridiplantae</taxon>
        <taxon>Chlorophyta</taxon>
        <taxon>Chloropicophyceae</taxon>
        <taxon>Chloropicales</taxon>
        <taxon>Chloropicaceae</taxon>
        <taxon>Chloropicon</taxon>
    </lineage>
</organism>
<dbReference type="PANTHER" id="PTHR16301:SF20">
    <property type="entry name" value="IMPACT FAMILY MEMBER YIGZ"/>
    <property type="match status" value="1"/>
</dbReference>
<dbReference type="Proteomes" id="UP000316726">
    <property type="component" value="Chromosome 11"/>
</dbReference>